<dbReference type="Gene3D" id="1.10.443.10">
    <property type="entry name" value="Intergrase catalytic core"/>
    <property type="match status" value="1"/>
</dbReference>
<comment type="caution">
    <text evidence="3">The sequence shown here is derived from an EMBL/GenBank/DDBJ whole genome shotgun (WGS) entry which is preliminary data.</text>
</comment>
<accession>A0ABU0NR58</accession>
<dbReference type="InterPro" id="IPR013762">
    <property type="entry name" value="Integrase-like_cat_sf"/>
</dbReference>
<dbReference type="InterPro" id="IPR002104">
    <property type="entry name" value="Integrase_catalytic"/>
</dbReference>
<reference evidence="3 4" key="1">
    <citation type="submission" date="2023-07" db="EMBL/GenBank/DDBJ databases">
        <title>Comparative genomics of wheat-associated soil bacteria to identify genetic determinants of phenazine resistance.</title>
        <authorList>
            <person name="Mouncey N."/>
        </authorList>
    </citation>
    <scope>NUCLEOTIDE SEQUENCE [LARGE SCALE GENOMIC DNA]</scope>
    <source>
        <strain evidence="3 4">B2I6</strain>
    </source>
</reference>
<keyword evidence="4" id="KW-1185">Reference proteome</keyword>
<dbReference type="PROSITE" id="PS51898">
    <property type="entry name" value="TYR_RECOMBINASE"/>
    <property type="match status" value="1"/>
</dbReference>
<dbReference type="InterPro" id="IPR011010">
    <property type="entry name" value="DNA_brk_join_enz"/>
</dbReference>
<proteinExistence type="predicted"/>
<dbReference type="SUPFAM" id="SSF56349">
    <property type="entry name" value="DNA breaking-rejoining enzymes"/>
    <property type="match status" value="1"/>
</dbReference>
<evidence type="ECO:0000256" key="1">
    <source>
        <dbReference type="ARBA" id="ARBA00023172"/>
    </source>
</evidence>
<keyword evidence="1" id="KW-0233">DNA recombination</keyword>
<dbReference type="EMBL" id="JAUSWV010000002">
    <property type="protein sequence ID" value="MDQ0581646.1"/>
    <property type="molecule type" value="Genomic_DNA"/>
</dbReference>
<evidence type="ECO:0000313" key="4">
    <source>
        <dbReference type="Proteomes" id="UP001230654"/>
    </source>
</evidence>
<protein>
    <recommendedName>
        <fullName evidence="2">Tyr recombinase domain-containing protein</fullName>
    </recommendedName>
</protein>
<gene>
    <name evidence="3" type="ORF">QF030_003824</name>
</gene>
<evidence type="ECO:0000259" key="2">
    <source>
        <dbReference type="PROSITE" id="PS51898"/>
    </source>
</evidence>
<organism evidence="3 4">
    <name type="scientific">Streptomyces rishiriensis</name>
    <dbReference type="NCBI Taxonomy" id="68264"/>
    <lineage>
        <taxon>Bacteria</taxon>
        <taxon>Bacillati</taxon>
        <taxon>Actinomycetota</taxon>
        <taxon>Actinomycetes</taxon>
        <taxon>Kitasatosporales</taxon>
        <taxon>Streptomycetaceae</taxon>
        <taxon>Streptomyces</taxon>
    </lineage>
</organism>
<evidence type="ECO:0000313" key="3">
    <source>
        <dbReference type="EMBL" id="MDQ0581646.1"/>
    </source>
</evidence>
<name>A0ABU0NR58_STRRH</name>
<sequence>MVRLHDARHGCATLLTAAGVARRVTREILGHSQISIPMDVYTHVVHDTPREAISHMDRLPSAACRPLPYPSLSSLILLVLVRDPEPNEAEGDVAWLSRGDS</sequence>
<feature type="domain" description="Tyr recombinase" evidence="2">
    <location>
        <begin position="1"/>
        <end position="54"/>
    </location>
</feature>
<dbReference type="Proteomes" id="UP001230654">
    <property type="component" value="Unassembled WGS sequence"/>
</dbReference>